<evidence type="ECO:0000256" key="1">
    <source>
        <dbReference type="SAM" id="MobiDB-lite"/>
    </source>
</evidence>
<proteinExistence type="evidence at transcript level"/>
<accession>F2DC95</accession>
<reference evidence="2" key="1">
    <citation type="journal article" date="2011" name="Plant Physiol.">
        <title>Comprehensive sequence analysis of 24,783 barley full-length cDNAs derived from 12 clone libraries.</title>
        <authorList>
            <person name="Matsumoto T."/>
            <person name="Tanaka T."/>
            <person name="Sakai H."/>
            <person name="Amano N."/>
            <person name="Kanamori H."/>
            <person name="Kurita K."/>
            <person name="Kikuta A."/>
            <person name="Kamiya K."/>
            <person name="Yamamoto M."/>
            <person name="Ikawa H."/>
            <person name="Fujii N."/>
            <person name="Hori K."/>
            <person name="Itoh T."/>
            <person name="Sato K."/>
        </authorList>
    </citation>
    <scope>NUCLEOTIDE SEQUENCE</scope>
    <source>
        <tissue evidence="2">Shoot</tissue>
    </source>
</reference>
<sequence>RSLLLCPPGRLLPVQLPRRRTLRGGGRRCRGAELPGARGRRSTLRLRAASGVRRRWRRGDEHVRAERRLPYDDVLVLLRRRRDVRRRRGGEGERGRGRCYGRAAVGEDRVPDPVGGGGDGRRVPVEEVRQEGGEEQPQPAELLPLLRRRVRGEEAGRAGPRRPALRPHHLRRRPQPRRPRRRHAVAGGAGVLGAGRASLDLERAACGGGGGGSLLGVLLN</sequence>
<organism evidence="2">
    <name type="scientific">Hordeum vulgare subsp. vulgare</name>
    <name type="common">Domesticated barley</name>
    <dbReference type="NCBI Taxonomy" id="112509"/>
    <lineage>
        <taxon>Eukaryota</taxon>
        <taxon>Viridiplantae</taxon>
        <taxon>Streptophyta</taxon>
        <taxon>Embryophyta</taxon>
        <taxon>Tracheophyta</taxon>
        <taxon>Spermatophyta</taxon>
        <taxon>Magnoliopsida</taxon>
        <taxon>Liliopsida</taxon>
        <taxon>Poales</taxon>
        <taxon>Poaceae</taxon>
        <taxon>BOP clade</taxon>
        <taxon>Pooideae</taxon>
        <taxon>Triticodae</taxon>
        <taxon>Triticeae</taxon>
        <taxon>Hordeinae</taxon>
        <taxon>Hordeum</taxon>
    </lineage>
</organism>
<feature type="region of interest" description="Disordered" evidence="1">
    <location>
        <begin position="152"/>
        <end position="189"/>
    </location>
</feature>
<name>F2DC95_HORVV</name>
<feature type="compositionally biased region" description="Basic residues" evidence="1">
    <location>
        <begin position="159"/>
        <end position="184"/>
    </location>
</feature>
<evidence type="ECO:0000313" key="2">
    <source>
        <dbReference type="EMBL" id="BAJ92716.1"/>
    </source>
</evidence>
<dbReference type="EMBL" id="AK361512">
    <property type="protein sequence ID" value="BAJ92716.1"/>
    <property type="molecule type" value="mRNA"/>
</dbReference>
<protein>
    <submittedName>
        <fullName evidence="2">Predicted protein</fullName>
    </submittedName>
</protein>
<dbReference type="AlphaFoldDB" id="F2DC95"/>
<feature type="non-terminal residue" evidence="2">
    <location>
        <position position="1"/>
    </location>
</feature>